<evidence type="ECO:0000256" key="4">
    <source>
        <dbReference type="ARBA" id="ARBA00022452"/>
    </source>
</evidence>
<dbReference type="Pfam" id="PF07715">
    <property type="entry name" value="Plug"/>
    <property type="match status" value="1"/>
</dbReference>
<reference evidence="19 20" key="1">
    <citation type="submission" date="2017-05" db="EMBL/GenBank/DDBJ databases">
        <title>Acinetobacter populi ANC 5415 (= PBJ7), whole genome shotgun sequencing project.</title>
        <authorList>
            <person name="Nemec A."/>
            <person name="Radolfova-Krizova L."/>
        </authorList>
    </citation>
    <scope>NUCLEOTIDE SEQUENCE [LARGE SCALE GENOMIC DNA]</scope>
    <source>
        <strain evidence="19 20">PBJ7</strain>
    </source>
</reference>
<dbReference type="EMBL" id="NEXX01000002">
    <property type="protein sequence ID" value="OUY07711.1"/>
    <property type="molecule type" value="Genomic_DNA"/>
</dbReference>
<keyword evidence="3 14" id="KW-0813">Transport</keyword>
<evidence type="ECO:0000256" key="16">
    <source>
        <dbReference type="RuleBase" id="RU003357"/>
    </source>
</evidence>
<dbReference type="Gene3D" id="2.40.170.20">
    <property type="entry name" value="TonB-dependent receptor, beta-barrel domain"/>
    <property type="match status" value="1"/>
</dbReference>
<evidence type="ECO:0000259" key="18">
    <source>
        <dbReference type="SMART" id="SM00965"/>
    </source>
</evidence>
<dbReference type="Proteomes" id="UP000196536">
    <property type="component" value="Unassembled WGS sequence"/>
</dbReference>
<feature type="chain" id="PRO_5011990009" description="Secretin/TonB short N-terminal domain-containing protein" evidence="17">
    <location>
        <begin position="32"/>
        <end position="839"/>
    </location>
</feature>
<keyword evidence="10 16" id="KW-0798">TonB box</keyword>
<keyword evidence="8" id="KW-0408">Iron</keyword>
<sequence length="839" mass="92281">MMKKPSPCTNFILKPVVLSIHLAFASSFAFATSSATASSTENIQPYAIAAGDLSQALNQFAVQSGVAISTEGKALTGLTTKGLYGNYRVEQGLNILLQGTPFTAQPTQVGYILIGKNGNDSVQARDMGQLNPIDVTARGTANGNITQLPVITVNAEITDGSADQGYIAKKLKQVGPWGEKSLQDTPYSMSVMSSELIENAIAGDMDQIYKMNPVIQNSAPSTVYGTPYAAFRGFHSQVGIMDGLRLSSTSTGIAMEELDRVEIINGLTGFMYGVSGSEGIGGTTNYVLKRPTYDRLTNFTFGNYGNEQWFGHIDLGNKIDEDGQFAYRFNMAYQNGETGKSDQNIERALFSGALDWNITDKLRLQAEAAHTKYHLDGIDSRFYAYANSSYGALDYWIQPLANDKTYTPDWTYLDIKTDRMGLNINYDINEIFKFRAAYIYKEDEQESINLYPAYFADSGWVNGWTSKSAPSWNIAHGAYAYLDSTFNTGKIQHKLIVGASGDILETKRYENNSKSAGNSPAYTNVNEMMNWSKPEILSQAWDYGAKYKSSKSTNSNVIIGDDVKFNDQWSALLGLNYTTVTTDNYNVLGVKTPGYDKSKLTPTVSILFKPFEQLTTYTTYMEGLSKGSTVPDDAIEYNDPGKVLDPYISKQYEIGAKYGFNESFLLSSALFRIEKANTLNERTANGKITVSQDGLQVHQGLELSLTGKITDALTLIMGGTLMDLNVEKATDENLEGKVPAGVSKVLAKIYAEYQVPELEGLSLTAGAYHSGSKYKDSENLQEIAGYTIFDLGARYKTEIHAIPTTFNFNISNLTNKDYWATTYSLGIPRTVAFSVKTQF</sequence>
<dbReference type="PROSITE" id="PS52016">
    <property type="entry name" value="TONB_DEPENDENT_REC_3"/>
    <property type="match status" value="1"/>
</dbReference>
<dbReference type="GO" id="GO:0015344">
    <property type="term" value="F:siderophore uptake transmembrane transporter activity"/>
    <property type="evidence" value="ECO:0007669"/>
    <property type="project" value="TreeGrafter"/>
</dbReference>
<dbReference type="GO" id="GO:0038023">
    <property type="term" value="F:signaling receptor activity"/>
    <property type="evidence" value="ECO:0007669"/>
    <property type="project" value="InterPro"/>
</dbReference>
<dbReference type="RefSeq" id="WP_087620258.1">
    <property type="nucleotide sequence ID" value="NZ_NEXX01000002.1"/>
</dbReference>
<keyword evidence="9" id="KW-0406">Ion transport</keyword>
<keyword evidence="5" id="KW-0410">Iron transport</keyword>
<dbReference type="Pfam" id="PF00593">
    <property type="entry name" value="TonB_dep_Rec_b-barrel"/>
    <property type="match status" value="1"/>
</dbReference>
<dbReference type="Gene3D" id="3.55.50.30">
    <property type="match status" value="1"/>
</dbReference>
<dbReference type="InterPro" id="IPR039426">
    <property type="entry name" value="TonB-dep_rcpt-like"/>
</dbReference>
<dbReference type="PANTHER" id="PTHR32552">
    <property type="entry name" value="FERRICHROME IRON RECEPTOR-RELATED"/>
    <property type="match status" value="1"/>
</dbReference>
<evidence type="ECO:0000256" key="8">
    <source>
        <dbReference type="ARBA" id="ARBA00023004"/>
    </source>
</evidence>
<evidence type="ECO:0000256" key="2">
    <source>
        <dbReference type="ARBA" id="ARBA00009810"/>
    </source>
</evidence>
<dbReference type="InterPro" id="IPR037066">
    <property type="entry name" value="Plug_dom_sf"/>
</dbReference>
<dbReference type="NCBIfam" id="TIGR01783">
    <property type="entry name" value="TonB-siderophor"/>
    <property type="match status" value="1"/>
</dbReference>
<feature type="domain" description="Secretin/TonB short N-terminal" evidence="18">
    <location>
        <begin position="66"/>
        <end position="117"/>
    </location>
</feature>
<protein>
    <recommendedName>
        <fullName evidence="18">Secretin/TonB short N-terminal domain-containing protein</fullName>
    </recommendedName>
</protein>
<name>A0A1Z9YZQ8_9GAMM</name>
<dbReference type="SUPFAM" id="SSF56935">
    <property type="entry name" value="Porins"/>
    <property type="match status" value="1"/>
</dbReference>
<dbReference type="InterPro" id="IPR011662">
    <property type="entry name" value="Secretin/TonB_short_N"/>
</dbReference>
<keyword evidence="20" id="KW-1185">Reference proteome</keyword>
<evidence type="ECO:0000313" key="19">
    <source>
        <dbReference type="EMBL" id="OUY07711.1"/>
    </source>
</evidence>
<keyword evidence="11 14" id="KW-0472">Membrane</keyword>
<dbReference type="InterPro" id="IPR000531">
    <property type="entry name" value="Beta-barrel_TonB"/>
</dbReference>
<feature type="short sequence motif" description="TonB C-terminal box" evidence="15">
    <location>
        <begin position="822"/>
        <end position="839"/>
    </location>
</feature>
<evidence type="ECO:0000256" key="3">
    <source>
        <dbReference type="ARBA" id="ARBA00022448"/>
    </source>
</evidence>
<dbReference type="InterPro" id="IPR036942">
    <property type="entry name" value="Beta-barrel_TonB_sf"/>
</dbReference>
<dbReference type="InterPro" id="IPR010105">
    <property type="entry name" value="TonB_sidphr_rcpt"/>
</dbReference>
<keyword evidence="12" id="KW-0675">Receptor</keyword>
<keyword evidence="6 14" id="KW-0812">Transmembrane</keyword>
<dbReference type="CDD" id="cd01347">
    <property type="entry name" value="ligand_gated_channel"/>
    <property type="match status" value="1"/>
</dbReference>
<evidence type="ECO:0000256" key="11">
    <source>
        <dbReference type="ARBA" id="ARBA00023136"/>
    </source>
</evidence>
<proteinExistence type="inferred from homology"/>
<dbReference type="InterPro" id="IPR012910">
    <property type="entry name" value="Plug_dom"/>
</dbReference>
<dbReference type="PANTHER" id="PTHR32552:SF82">
    <property type="entry name" value="FCUA PROTEIN"/>
    <property type="match status" value="1"/>
</dbReference>
<dbReference type="OrthoDB" id="8732650at2"/>
<gene>
    <name evidence="19" type="ORF">CAP51_08225</name>
</gene>
<evidence type="ECO:0000256" key="1">
    <source>
        <dbReference type="ARBA" id="ARBA00004571"/>
    </source>
</evidence>
<keyword evidence="13 14" id="KW-0998">Cell outer membrane</keyword>
<evidence type="ECO:0000256" key="6">
    <source>
        <dbReference type="ARBA" id="ARBA00022692"/>
    </source>
</evidence>
<evidence type="ECO:0000256" key="13">
    <source>
        <dbReference type="ARBA" id="ARBA00023237"/>
    </source>
</evidence>
<dbReference type="AlphaFoldDB" id="A0A1Z9YZQ8"/>
<dbReference type="GO" id="GO:0015891">
    <property type="term" value="P:siderophore transport"/>
    <property type="evidence" value="ECO:0007669"/>
    <property type="project" value="InterPro"/>
</dbReference>
<comment type="similarity">
    <text evidence="2 14 16">Belongs to the TonB-dependent receptor family.</text>
</comment>
<comment type="subcellular location">
    <subcellularLocation>
        <location evidence="1 14">Cell outer membrane</location>
        <topology evidence="1 14">Multi-pass membrane protein</topology>
    </subcellularLocation>
</comment>
<evidence type="ECO:0000256" key="10">
    <source>
        <dbReference type="ARBA" id="ARBA00023077"/>
    </source>
</evidence>
<evidence type="ECO:0000256" key="5">
    <source>
        <dbReference type="ARBA" id="ARBA00022496"/>
    </source>
</evidence>
<evidence type="ECO:0000256" key="12">
    <source>
        <dbReference type="ARBA" id="ARBA00023170"/>
    </source>
</evidence>
<keyword evidence="7 17" id="KW-0732">Signal</keyword>
<evidence type="ECO:0000256" key="7">
    <source>
        <dbReference type="ARBA" id="ARBA00022729"/>
    </source>
</evidence>
<accession>A0A1Z9YZQ8</accession>
<evidence type="ECO:0000256" key="17">
    <source>
        <dbReference type="SAM" id="SignalP"/>
    </source>
</evidence>
<evidence type="ECO:0000313" key="20">
    <source>
        <dbReference type="Proteomes" id="UP000196536"/>
    </source>
</evidence>
<evidence type="ECO:0000256" key="14">
    <source>
        <dbReference type="PROSITE-ProRule" id="PRU01360"/>
    </source>
</evidence>
<evidence type="ECO:0000256" key="9">
    <source>
        <dbReference type="ARBA" id="ARBA00023065"/>
    </source>
</evidence>
<keyword evidence="4 14" id="KW-1134">Transmembrane beta strand</keyword>
<organism evidence="19 20">
    <name type="scientific">Acinetobacter populi</name>
    <dbReference type="NCBI Taxonomy" id="1582270"/>
    <lineage>
        <taxon>Bacteria</taxon>
        <taxon>Pseudomonadati</taxon>
        <taxon>Pseudomonadota</taxon>
        <taxon>Gammaproteobacteria</taxon>
        <taxon>Moraxellales</taxon>
        <taxon>Moraxellaceae</taxon>
        <taxon>Acinetobacter</taxon>
    </lineage>
</organism>
<dbReference type="PROSITE" id="PS01156">
    <property type="entry name" value="TONB_DEPENDENT_REC_2"/>
    <property type="match status" value="1"/>
</dbReference>
<feature type="signal peptide" evidence="17">
    <location>
        <begin position="1"/>
        <end position="31"/>
    </location>
</feature>
<comment type="caution">
    <text evidence="19">The sequence shown here is derived from an EMBL/GenBank/DDBJ whole genome shotgun (WGS) entry which is preliminary data.</text>
</comment>
<dbReference type="InterPro" id="IPR010917">
    <property type="entry name" value="TonB_rcpt_CS"/>
</dbReference>
<dbReference type="GO" id="GO:0009279">
    <property type="term" value="C:cell outer membrane"/>
    <property type="evidence" value="ECO:0007669"/>
    <property type="project" value="UniProtKB-SubCell"/>
</dbReference>
<dbReference type="SMART" id="SM00965">
    <property type="entry name" value="STN"/>
    <property type="match status" value="1"/>
</dbReference>
<evidence type="ECO:0000256" key="15">
    <source>
        <dbReference type="PROSITE-ProRule" id="PRU10144"/>
    </source>
</evidence>
<dbReference type="Gene3D" id="2.170.130.10">
    <property type="entry name" value="TonB-dependent receptor, plug domain"/>
    <property type="match status" value="1"/>
</dbReference>